<dbReference type="PANTHER" id="PTHR11439:SF495">
    <property type="entry name" value="REVERSE TRANSCRIPTASE, RNA-DEPENDENT DNA POLYMERASE-RELATED"/>
    <property type="match status" value="1"/>
</dbReference>
<name>A0ABQ4XEN0_9ASTR</name>
<dbReference type="SUPFAM" id="SSF56672">
    <property type="entry name" value="DNA/RNA polymerases"/>
    <property type="match status" value="1"/>
</dbReference>
<accession>A0ABQ4XEN0</accession>
<feature type="domain" description="CCHC-type" evidence="4">
    <location>
        <begin position="224"/>
        <end position="238"/>
    </location>
</feature>
<evidence type="ECO:0000313" key="6">
    <source>
        <dbReference type="Proteomes" id="UP001151760"/>
    </source>
</evidence>
<dbReference type="InterPro" id="IPR043502">
    <property type="entry name" value="DNA/RNA_pol_sf"/>
</dbReference>
<evidence type="ECO:0000259" key="4">
    <source>
        <dbReference type="PROSITE" id="PS50158"/>
    </source>
</evidence>
<sequence length="1381" mass="156618">MQKRRNDVKARTTLLLALPDEHQLRFSKYDNAKELWEAILKTFGGNEATKKTKKNQLKQQYGNFKAEGSETLEQTFNRLQAIVSHLEFMDVPIEQDDLNQKFLSSLAPEWLVYTIGQTHKIWLFISSSNTNSGKSEVSTASTDVVAASLSHDTVCAYIATQPNGSQIKYEDITQIDDDDIEEMDIKWNLALLSMRADRFWKKTGKKITIQGSDVVGFDKSNVECFNCHKIGHFARECRAPRSQDKRRRESYKKDPKVEESTLKALIAIDDIGWDWSYMADENENHALVADEEEVPTKYAFMAKSSSSSDNEVYDDSFCSKSCRKNTENLNNKIIKLNEELSDCETDLYNYKRGLSQVEARLVEFKNNEIKFCERIRVLERDLELRDNKIENLRNELEEVKKEKDNIDFKIKKFENSAKDLDCLLGTQRSVKDKTGLGLNEYTVVPPPPAQVYSPPKNDLSWTGLPEFVDDTVTDYSRPTPSIDVPRDVSESVSFFEQRGSVGNVLSKPMISFVKETGCPSVPKVINTENSRKPTVKYAEMYRNTSQSPKVMSNNFSAPIIEEWDSEDESEVDFTLNETVRSSFEQEKFDKFTKEVVGKKETPKQNHPRGNQRNWNNQKSQQLGKDFVMQNKASRSHVKRPFVRKTAVKNKVWVPTARTKVPNVGSKVPTAKPTVVAVKGNMGNDVKALACWVWKPNNRVIDHVSKYNNASMTLKRFDYNDAQGRFKWMHSLRGGMSMIKNLMQKLLLLVQKLMILLLKLKCTSEGVQQRQKIMREGFAQEDAPNTGGMDQREDLVEKSTNKGSKSTCEMANVFSTLEAKNILASGGSKSIFTTTSSTIATASTCVSPAVATASGSFPTVAVFTTASVATPRVMRSSRGIVIELSSPISVNIQSISKKDKGKGIMTEPENPSKEKELDIMIAELDRSNEMVAKHLGEYEQAEADLAHDENAELINKLLKYQRNLAQIKKYQAQQSKLTTKTERRKFHKSVLRSSVGWKAKDFKGMTFDQIEEKKFPVWEKIQDFVPMDFKLESERLKRPGIWKEQRDFSNSDAPESSGNSNPTATAKDPITNQVEPVLSSTVEIKVPTETPSLGNAMSFENMLEDLFGDTTALVSLNEVEADLSNMETNIQVSPSPTLRIHKVYPKNRIIGHVDAPVQTRQKTKNMEEQSFIATIHQKTNPKLLQYCLFSVSYLKKNPRKSLMLSKIQPPGFQDSQFPDRVYKVVKAMYGLHQAPRAWNSVQKGEFLLVQVYVDDIIFGSSNPRLCLQVLQKKDGIFLSQDKGKDGTGKDVELHLYRSMIGSLMYLTASRLDIMFVVCACARHQVTPKECHLHDVKRIFRYLKGHPKLGLWYLKESPFDLVAYSDSDYGGATQDRKSTTRGC</sequence>
<dbReference type="Gene3D" id="4.10.60.10">
    <property type="entry name" value="Zinc finger, CCHC-type"/>
    <property type="match status" value="1"/>
</dbReference>
<feature type="compositionally biased region" description="Polar residues" evidence="3">
    <location>
        <begin position="1049"/>
        <end position="1071"/>
    </location>
</feature>
<reference evidence="5" key="2">
    <citation type="submission" date="2022-01" db="EMBL/GenBank/DDBJ databases">
        <authorList>
            <person name="Yamashiro T."/>
            <person name="Shiraishi A."/>
            <person name="Satake H."/>
            <person name="Nakayama K."/>
        </authorList>
    </citation>
    <scope>NUCLEOTIDE SEQUENCE</scope>
</reference>
<dbReference type="Pfam" id="PF14223">
    <property type="entry name" value="Retrotran_gag_2"/>
    <property type="match status" value="1"/>
</dbReference>
<dbReference type="Pfam" id="PF00098">
    <property type="entry name" value="zf-CCHC"/>
    <property type="match status" value="1"/>
</dbReference>
<evidence type="ECO:0000256" key="2">
    <source>
        <dbReference type="SAM" id="Coils"/>
    </source>
</evidence>
<evidence type="ECO:0000256" key="3">
    <source>
        <dbReference type="SAM" id="MobiDB-lite"/>
    </source>
</evidence>
<evidence type="ECO:0000256" key="1">
    <source>
        <dbReference type="PROSITE-ProRule" id="PRU00047"/>
    </source>
</evidence>
<dbReference type="InterPro" id="IPR001878">
    <property type="entry name" value="Znf_CCHC"/>
</dbReference>
<dbReference type="EMBL" id="BQNB010009418">
    <property type="protein sequence ID" value="GJS63267.1"/>
    <property type="molecule type" value="Genomic_DNA"/>
</dbReference>
<feature type="coiled-coil region" evidence="2">
    <location>
        <begin position="923"/>
        <end position="969"/>
    </location>
</feature>
<feature type="coiled-coil region" evidence="2">
    <location>
        <begin position="319"/>
        <end position="346"/>
    </location>
</feature>
<comment type="caution">
    <text evidence="5">The sequence shown here is derived from an EMBL/GenBank/DDBJ whole genome shotgun (WGS) entry which is preliminary data.</text>
</comment>
<protein>
    <submittedName>
        <fullName evidence="5">Uncharacterized mitochondrial protein-like protein</fullName>
    </submittedName>
</protein>
<keyword evidence="6" id="KW-1185">Reference proteome</keyword>
<gene>
    <name evidence="5" type="ORF">Tco_0677831</name>
</gene>
<feature type="compositionally biased region" description="Basic and acidic residues" evidence="3">
    <location>
        <begin position="594"/>
        <end position="603"/>
    </location>
</feature>
<dbReference type="SUPFAM" id="SSF57756">
    <property type="entry name" value="Retrovirus zinc finger-like domains"/>
    <property type="match status" value="1"/>
</dbReference>
<feature type="compositionally biased region" description="Polar residues" evidence="3">
    <location>
        <begin position="607"/>
        <end position="621"/>
    </location>
</feature>
<dbReference type="SMART" id="SM00343">
    <property type="entry name" value="ZnF_C2HC"/>
    <property type="match status" value="1"/>
</dbReference>
<feature type="coiled-coil region" evidence="2">
    <location>
        <begin position="375"/>
        <end position="416"/>
    </location>
</feature>
<organism evidence="5 6">
    <name type="scientific">Tanacetum coccineum</name>
    <dbReference type="NCBI Taxonomy" id="301880"/>
    <lineage>
        <taxon>Eukaryota</taxon>
        <taxon>Viridiplantae</taxon>
        <taxon>Streptophyta</taxon>
        <taxon>Embryophyta</taxon>
        <taxon>Tracheophyta</taxon>
        <taxon>Spermatophyta</taxon>
        <taxon>Magnoliopsida</taxon>
        <taxon>eudicotyledons</taxon>
        <taxon>Gunneridae</taxon>
        <taxon>Pentapetalae</taxon>
        <taxon>asterids</taxon>
        <taxon>campanulids</taxon>
        <taxon>Asterales</taxon>
        <taxon>Asteraceae</taxon>
        <taxon>Asteroideae</taxon>
        <taxon>Anthemideae</taxon>
        <taxon>Anthemidinae</taxon>
        <taxon>Tanacetum</taxon>
    </lineage>
</organism>
<proteinExistence type="predicted"/>
<evidence type="ECO:0000313" key="5">
    <source>
        <dbReference type="EMBL" id="GJS63267.1"/>
    </source>
</evidence>
<feature type="region of interest" description="Disordered" evidence="3">
    <location>
        <begin position="594"/>
        <end position="621"/>
    </location>
</feature>
<feature type="region of interest" description="Disordered" evidence="3">
    <location>
        <begin position="1041"/>
        <end position="1071"/>
    </location>
</feature>
<reference evidence="5" key="1">
    <citation type="journal article" date="2022" name="Int. J. Mol. Sci.">
        <title>Draft Genome of Tanacetum Coccineum: Genomic Comparison of Closely Related Tanacetum-Family Plants.</title>
        <authorList>
            <person name="Yamashiro T."/>
            <person name="Shiraishi A."/>
            <person name="Nakayama K."/>
            <person name="Satake H."/>
        </authorList>
    </citation>
    <scope>NUCLEOTIDE SEQUENCE</scope>
</reference>
<keyword evidence="1" id="KW-0863">Zinc-finger</keyword>
<dbReference type="PANTHER" id="PTHR11439">
    <property type="entry name" value="GAG-POL-RELATED RETROTRANSPOSON"/>
    <property type="match status" value="1"/>
</dbReference>
<keyword evidence="1" id="KW-0862">Zinc</keyword>
<keyword evidence="1" id="KW-0479">Metal-binding</keyword>
<dbReference type="Proteomes" id="UP001151760">
    <property type="component" value="Unassembled WGS sequence"/>
</dbReference>
<keyword evidence="2" id="KW-0175">Coiled coil</keyword>
<dbReference type="InterPro" id="IPR036875">
    <property type="entry name" value="Znf_CCHC_sf"/>
</dbReference>
<dbReference type="PROSITE" id="PS50158">
    <property type="entry name" value="ZF_CCHC"/>
    <property type="match status" value="1"/>
</dbReference>